<evidence type="ECO:0000313" key="9">
    <source>
        <dbReference type="Proteomes" id="UP000246991"/>
    </source>
</evidence>
<comment type="caution">
    <text evidence="8">The sequence shown here is derived from an EMBL/GenBank/DDBJ whole genome shotgun (WGS) entry which is preliminary data.</text>
</comment>
<feature type="domain" description="Xylanolytic transcriptional activator regulatory" evidence="7">
    <location>
        <begin position="330"/>
        <end position="546"/>
    </location>
</feature>
<keyword evidence="9" id="KW-1185">Reference proteome</keyword>
<dbReference type="OrthoDB" id="10018191at2759"/>
<dbReference type="PANTHER" id="PTHR47660">
    <property type="entry name" value="TRANSCRIPTION FACTOR WITH C2H2 AND ZN(2)-CYS(6) DNA BINDING DOMAIN (EUROFUNG)-RELATED-RELATED"/>
    <property type="match status" value="1"/>
</dbReference>
<dbReference type="InterPro" id="IPR007219">
    <property type="entry name" value="XnlR_reg_dom"/>
</dbReference>
<dbReference type="STRING" id="42249.A0A317SPW9"/>
<sequence length="860" mass="94361">MTTSFPPLSLRDILSSPSRIGGSLRDSLVTAVGGLTTIVEEGIHAASTLQGIKPVPRPRSPGAKRAADISAFPNDGSGGSGTVGSPTSFLPGRTHESELPQAGPPDPTTVTNDDPSANRHDSGYGESLPGLSPVENWFFDHEIFDKSTDWLRGWGDWPAAPQKEGQASSCTLLDLNHSTTSGVVPSLTITAGVGSSKRVASPVSVCSDEGSMFKVRHRDDHQTRLPAVRPIKDHTSVEDFLPWGWQSSREKLERRVTLPPLRQILEELTPQTPAVAQAHSPANTNKDESWIDDRILNDMVSLLSIPVERFPYESADMSKFPSKAMIDSFIKIYFEQFHSILPMIHKPTFRASTCPTIVLVAMASIGASYSHLEGAKMFADSLSELCKRTLAWMAEYNPEYPHSDFFLMASCLQNVYALGSGSHRLYDCADVSRSALIGSARRIGLFSGRVSPPPSSPGSTPGSPNARTTRDEDNHNEKEEVEVRWRRWYVKEKLRRLAWSIFEYDCSFSTLSNRRGAITLNDISTRMPCAEALWQAPTAQAWAALLESGVLPPGAEKGTPFYPTLRDVISGKMSPENLTSWGRRLCAQAIGRILWDFKELEESVLSESSSIGNDGGLGLPMLSPGLKPAKEKLLKSLMVICEGVRERQVEAGWRDGEVDGDRSHMTLALLISHYTHLHAAFPTVSLILSLARRPPPPTTASADPRISRLKTIFLTDPVYARTLAWNAAQIIALSRWKPVCSPVEGMRIFMAGVVLWGFGRYFREPLPPSPLPSGPLGGVQEEVVRLDSQPWKGVDDWIRKGKGKATIGNDQHAGNAMTEICSEMGAREVLRVVVGILGRMRVWGLGGEFKNVLEEMVRRS</sequence>
<keyword evidence="1" id="KW-0479">Metal-binding</keyword>
<evidence type="ECO:0000256" key="2">
    <source>
        <dbReference type="ARBA" id="ARBA00022833"/>
    </source>
</evidence>
<dbReference type="AlphaFoldDB" id="A0A317SPW9"/>
<keyword evidence="5" id="KW-0539">Nucleus</keyword>
<keyword evidence="4" id="KW-0804">Transcription</keyword>
<evidence type="ECO:0000313" key="8">
    <source>
        <dbReference type="EMBL" id="PWW76469.1"/>
    </source>
</evidence>
<accession>A0A317SPW9</accession>
<name>A0A317SPW9_9PEZI</name>
<evidence type="ECO:0000256" key="6">
    <source>
        <dbReference type="SAM" id="MobiDB-lite"/>
    </source>
</evidence>
<evidence type="ECO:0000256" key="1">
    <source>
        <dbReference type="ARBA" id="ARBA00022723"/>
    </source>
</evidence>
<dbReference type="CDD" id="cd12148">
    <property type="entry name" value="fungal_TF_MHR"/>
    <property type="match status" value="1"/>
</dbReference>
<dbReference type="GO" id="GO:0008270">
    <property type="term" value="F:zinc ion binding"/>
    <property type="evidence" value="ECO:0007669"/>
    <property type="project" value="InterPro"/>
</dbReference>
<proteinExistence type="predicted"/>
<keyword evidence="3" id="KW-0805">Transcription regulation</keyword>
<evidence type="ECO:0000259" key="7">
    <source>
        <dbReference type="Pfam" id="PF04082"/>
    </source>
</evidence>
<dbReference type="Proteomes" id="UP000246991">
    <property type="component" value="Unassembled WGS sequence"/>
</dbReference>
<dbReference type="EMBL" id="PYWC01000033">
    <property type="protein sequence ID" value="PWW76469.1"/>
    <property type="molecule type" value="Genomic_DNA"/>
</dbReference>
<evidence type="ECO:0000256" key="4">
    <source>
        <dbReference type="ARBA" id="ARBA00023163"/>
    </source>
</evidence>
<reference evidence="8 9" key="1">
    <citation type="submission" date="2018-03" db="EMBL/GenBank/DDBJ databases">
        <title>Genomes of Pezizomycetes fungi and the evolution of truffles.</title>
        <authorList>
            <person name="Murat C."/>
            <person name="Payen T."/>
            <person name="Noel B."/>
            <person name="Kuo A."/>
            <person name="Martin F.M."/>
        </authorList>
    </citation>
    <scope>NUCLEOTIDE SEQUENCE [LARGE SCALE GENOMIC DNA]</scope>
    <source>
        <strain evidence="8">091103-1</strain>
    </source>
</reference>
<organism evidence="8 9">
    <name type="scientific">Tuber magnatum</name>
    <name type="common">white Piedmont truffle</name>
    <dbReference type="NCBI Taxonomy" id="42249"/>
    <lineage>
        <taxon>Eukaryota</taxon>
        <taxon>Fungi</taxon>
        <taxon>Dikarya</taxon>
        <taxon>Ascomycota</taxon>
        <taxon>Pezizomycotina</taxon>
        <taxon>Pezizomycetes</taxon>
        <taxon>Pezizales</taxon>
        <taxon>Tuberaceae</taxon>
        <taxon>Tuber</taxon>
    </lineage>
</organism>
<feature type="region of interest" description="Disordered" evidence="6">
    <location>
        <begin position="50"/>
        <end position="127"/>
    </location>
</feature>
<evidence type="ECO:0000256" key="3">
    <source>
        <dbReference type="ARBA" id="ARBA00023015"/>
    </source>
</evidence>
<protein>
    <recommendedName>
        <fullName evidence="7">Xylanolytic transcriptional activator regulatory domain-containing protein</fullName>
    </recommendedName>
</protein>
<gene>
    <name evidence="8" type="ORF">C7212DRAFT_187059</name>
</gene>
<dbReference type="Pfam" id="PF04082">
    <property type="entry name" value="Fungal_trans"/>
    <property type="match status" value="1"/>
</dbReference>
<dbReference type="GO" id="GO:0006351">
    <property type="term" value="P:DNA-templated transcription"/>
    <property type="evidence" value="ECO:0007669"/>
    <property type="project" value="InterPro"/>
</dbReference>
<feature type="compositionally biased region" description="Basic and acidic residues" evidence="6">
    <location>
        <begin position="468"/>
        <end position="477"/>
    </location>
</feature>
<dbReference type="PANTHER" id="PTHR47660:SF2">
    <property type="entry name" value="TRANSCRIPTION FACTOR WITH C2H2 AND ZN(2)-CYS(6) DNA BINDING DOMAIN (EUROFUNG)"/>
    <property type="match status" value="1"/>
</dbReference>
<dbReference type="GO" id="GO:0003677">
    <property type="term" value="F:DNA binding"/>
    <property type="evidence" value="ECO:0007669"/>
    <property type="project" value="InterPro"/>
</dbReference>
<feature type="region of interest" description="Disordered" evidence="6">
    <location>
        <begin position="447"/>
        <end position="477"/>
    </location>
</feature>
<keyword evidence="2" id="KW-0862">Zinc</keyword>
<evidence type="ECO:0000256" key="5">
    <source>
        <dbReference type="ARBA" id="ARBA00023242"/>
    </source>
</evidence>